<protein>
    <submittedName>
        <fullName evidence="4">Nitrilase</fullName>
    </submittedName>
</protein>
<dbReference type="Gene3D" id="3.60.110.10">
    <property type="entry name" value="Carbon-nitrogen hydrolase"/>
    <property type="match status" value="1"/>
</dbReference>
<gene>
    <name evidence="4" type="ORF">SAMN02745752_00173</name>
</gene>
<dbReference type="InterPro" id="IPR001110">
    <property type="entry name" value="UPF0012_CS"/>
</dbReference>
<reference evidence="4 5" key="1">
    <citation type="submission" date="2016-11" db="EMBL/GenBank/DDBJ databases">
        <authorList>
            <person name="Jaros S."/>
            <person name="Januszkiewicz K."/>
            <person name="Wedrychowicz H."/>
        </authorList>
    </citation>
    <scope>NUCLEOTIDE SEQUENCE [LARGE SCALE GENOMIC DNA]</scope>
    <source>
        <strain evidence="4 5">DSM 21637</strain>
    </source>
</reference>
<proteinExistence type="inferred from homology"/>
<evidence type="ECO:0000313" key="4">
    <source>
        <dbReference type="EMBL" id="SFX00385.1"/>
    </source>
</evidence>
<evidence type="ECO:0000313" key="5">
    <source>
        <dbReference type="Proteomes" id="UP000182350"/>
    </source>
</evidence>
<dbReference type="PROSITE" id="PS01227">
    <property type="entry name" value="UPF0012"/>
    <property type="match status" value="1"/>
</dbReference>
<dbReference type="GO" id="GO:0016811">
    <property type="term" value="F:hydrolase activity, acting on carbon-nitrogen (but not peptide) bonds, in linear amides"/>
    <property type="evidence" value="ECO:0007669"/>
    <property type="project" value="InterPro"/>
</dbReference>
<keyword evidence="2" id="KW-0378">Hydrolase</keyword>
<dbReference type="CDD" id="cd07572">
    <property type="entry name" value="nit"/>
    <property type="match status" value="1"/>
</dbReference>
<dbReference type="Pfam" id="PF00795">
    <property type="entry name" value="CN_hydrolase"/>
    <property type="match status" value="1"/>
</dbReference>
<evidence type="ECO:0000259" key="3">
    <source>
        <dbReference type="PROSITE" id="PS50263"/>
    </source>
</evidence>
<evidence type="ECO:0000256" key="2">
    <source>
        <dbReference type="ARBA" id="ARBA00022801"/>
    </source>
</evidence>
<accession>A0A1K1TI42</accession>
<dbReference type="OrthoDB" id="9811121at2"/>
<evidence type="ECO:0000256" key="1">
    <source>
        <dbReference type="ARBA" id="ARBA00010613"/>
    </source>
</evidence>
<dbReference type="STRING" id="1122209.SAMN02745752_00173"/>
<name>A0A1K1TI42_9GAMM</name>
<dbReference type="InterPro" id="IPR045254">
    <property type="entry name" value="Nit1/2_C-N_Hydrolase"/>
</dbReference>
<dbReference type="EMBL" id="FPJW01000001">
    <property type="protein sequence ID" value="SFX00385.1"/>
    <property type="molecule type" value="Genomic_DNA"/>
</dbReference>
<dbReference type="RefSeq" id="WP_072324430.1">
    <property type="nucleotide sequence ID" value="NZ_FPJW01000001.1"/>
</dbReference>
<dbReference type="InterPro" id="IPR036526">
    <property type="entry name" value="C-N_Hydrolase_sf"/>
</dbReference>
<dbReference type="SUPFAM" id="SSF56317">
    <property type="entry name" value="Carbon-nitrogen hydrolase"/>
    <property type="match status" value="1"/>
</dbReference>
<comment type="similarity">
    <text evidence="1">Belongs to the carbon-nitrogen hydrolase superfamily. NIT1/NIT2 family.</text>
</comment>
<dbReference type="Proteomes" id="UP000182350">
    <property type="component" value="Unassembled WGS sequence"/>
</dbReference>
<dbReference type="PROSITE" id="PS50263">
    <property type="entry name" value="CN_HYDROLASE"/>
    <property type="match status" value="1"/>
</dbReference>
<keyword evidence="5" id="KW-1185">Reference proteome</keyword>
<sequence length="277" mass="30748">MLHPRSFSHQQAEVMLAAVQMTSSEDWAHNRDTAARLLAEAAGSGAELVALPEFFPLLHRDEQAKFALAEQDGQGPMQDFLAEQAQRLGIWLVGGSVPLKSPFPDRLTNTCLVYGPDGGRVARYDKIHLFGFQRGEERYNEASSFVPGDQPVTFDTPFGRVGLGICYDLRFPELFRQLDSVDLLVLPSAFTVPTGRAHWELLLRARAVENLCYLLAPAQAGEHASGRRTWGHSMLVDPWGEVLACLPEGEGVITGMFSSQRLAELRQQLPALEHRRL</sequence>
<organism evidence="4 5">
    <name type="scientific">Marinospirillum alkaliphilum DSM 21637</name>
    <dbReference type="NCBI Taxonomy" id="1122209"/>
    <lineage>
        <taxon>Bacteria</taxon>
        <taxon>Pseudomonadati</taxon>
        <taxon>Pseudomonadota</taxon>
        <taxon>Gammaproteobacteria</taxon>
        <taxon>Oceanospirillales</taxon>
        <taxon>Oceanospirillaceae</taxon>
        <taxon>Marinospirillum</taxon>
    </lineage>
</organism>
<dbReference type="InterPro" id="IPR003010">
    <property type="entry name" value="C-N_Hydrolase"/>
</dbReference>
<dbReference type="PANTHER" id="PTHR23088:SF27">
    <property type="entry name" value="DEAMINATED GLUTATHIONE AMIDASE"/>
    <property type="match status" value="1"/>
</dbReference>
<dbReference type="AlphaFoldDB" id="A0A1K1TI42"/>
<feature type="domain" description="CN hydrolase" evidence="3">
    <location>
        <begin position="12"/>
        <end position="259"/>
    </location>
</feature>
<dbReference type="PANTHER" id="PTHR23088">
    <property type="entry name" value="NITRILASE-RELATED"/>
    <property type="match status" value="1"/>
</dbReference>